<dbReference type="InterPro" id="IPR013320">
    <property type="entry name" value="ConA-like_dom_sf"/>
</dbReference>
<reference evidence="4 5" key="1">
    <citation type="submission" date="2018-06" db="EMBL/GenBank/DDBJ databases">
        <title>Paenibacillus imtechensis sp. nov.</title>
        <authorList>
            <person name="Pinnaka A.K."/>
            <person name="Singh H."/>
            <person name="Kaur M."/>
        </authorList>
    </citation>
    <scope>NUCLEOTIDE SEQUENCE [LARGE SCALE GENOMIC DNA]</scope>
    <source>
        <strain evidence="4 5">SMB1</strain>
    </source>
</reference>
<dbReference type="GO" id="GO:0000272">
    <property type="term" value="P:polysaccharide catabolic process"/>
    <property type="evidence" value="ECO:0007669"/>
    <property type="project" value="UniProtKB-KW"/>
</dbReference>
<dbReference type="RefSeq" id="WP_111145501.1">
    <property type="nucleotide sequence ID" value="NZ_QKRB01000031.1"/>
</dbReference>
<proteinExistence type="inferred from homology"/>
<dbReference type="InterPro" id="IPR002594">
    <property type="entry name" value="GH12"/>
</dbReference>
<sequence length="240" mass="26323">MKKKRFGVSLIVALAAVVTLTANAFAAVWSTSEQYGNWTNSGYIVYNNIWGSGAGPQSMWANSYSNWGVWAQHPGTGGIKSYPNSTKDVNKKLSALSSVKSSFNVTVPTSGTDFVTAYDIWAGNYAYEIMLWMNHYGGVKPISYNWDAQGNPVPVFKNVSVGGHTWNVYRGTNGHNEVFSFVRTSKTNSGTVDVLGVMNWIKARGWYNDVVLDRVQFGFEITSSPAGLNYTTNSFSVTSN</sequence>
<dbReference type="Proteomes" id="UP000249522">
    <property type="component" value="Unassembled WGS sequence"/>
</dbReference>
<name>A0A2W1LED7_9BACL</name>
<keyword evidence="2" id="KW-0119">Carbohydrate metabolism</keyword>
<evidence type="ECO:0000313" key="4">
    <source>
        <dbReference type="EMBL" id="PZD97173.1"/>
    </source>
</evidence>
<dbReference type="NCBIfam" id="NF004860">
    <property type="entry name" value="PRK06215.1"/>
    <property type="match status" value="1"/>
</dbReference>
<accession>A0A2W1LED7</accession>
<keyword evidence="2 4" id="KW-0378">Hydrolase</keyword>
<feature type="chain" id="PRO_5039409487" evidence="3">
    <location>
        <begin position="27"/>
        <end position="240"/>
    </location>
</feature>
<evidence type="ECO:0000256" key="3">
    <source>
        <dbReference type="SAM" id="SignalP"/>
    </source>
</evidence>
<organism evidence="4 5">
    <name type="scientific">Paenibacillus sambharensis</name>
    <dbReference type="NCBI Taxonomy" id="1803190"/>
    <lineage>
        <taxon>Bacteria</taxon>
        <taxon>Bacillati</taxon>
        <taxon>Bacillota</taxon>
        <taxon>Bacilli</taxon>
        <taxon>Bacillales</taxon>
        <taxon>Paenibacillaceae</taxon>
        <taxon>Paenibacillus</taxon>
    </lineage>
</organism>
<comment type="caution">
    <text evidence="4">The sequence shown here is derived from an EMBL/GenBank/DDBJ whole genome shotgun (WGS) entry which is preliminary data.</text>
</comment>
<evidence type="ECO:0000313" key="5">
    <source>
        <dbReference type="Proteomes" id="UP000249522"/>
    </source>
</evidence>
<dbReference type="OrthoDB" id="8885070at2"/>
<dbReference type="SUPFAM" id="SSF49899">
    <property type="entry name" value="Concanavalin A-like lectins/glucanases"/>
    <property type="match status" value="1"/>
</dbReference>
<evidence type="ECO:0000256" key="1">
    <source>
        <dbReference type="ARBA" id="ARBA00005519"/>
    </source>
</evidence>
<dbReference type="InterPro" id="IPR013319">
    <property type="entry name" value="GH11/12"/>
</dbReference>
<keyword evidence="2" id="KW-0326">Glycosidase</keyword>
<dbReference type="AlphaFoldDB" id="A0A2W1LED7"/>
<dbReference type="GO" id="GO:0008810">
    <property type="term" value="F:cellulase activity"/>
    <property type="evidence" value="ECO:0007669"/>
    <property type="project" value="InterPro"/>
</dbReference>
<dbReference type="Pfam" id="PF01670">
    <property type="entry name" value="Glyco_hydro_12"/>
    <property type="match status" value="1"/>
</dbReference>
<dbReference type="Gene3D" id="2.60.120.180">
    <property type="match status" value="1"/>
</dbReference>
<keyword evidence="3" id="KW-0732">Signal</keyword>
<feature type="signal peptide" evidence="3">
    <location>
        <begin position="1"/>
        <end position="26"/>
    </location>
</feature>
<dbReference type="EMBL" id="QKRB01000031">
    <property type="protein sequence ID" value="PZD97173.1"/>
    <property type="molecule type" value="Genomic_DNA"/>
</dbReference>
<evidence type="ECO:0000256" key="2">
    <source>
        <dbReference type="RuleBase" id="RU361163"/>
    </source>
</evidence>
<protein>
    <submittedName>
        <fullName evidence="4">Glycosyl hydrolase</fullName>
    </submittedName>
</protein>
<keyword evidence="5" id="KW-1185">Reference proteome</keyword>
<dbReference type="PANTHER" id="PTHR34002:SF9">
    <property type="entry name" value="XYLOGLUCAN-SPECIFIC ENDO-BETA-1,4-GLUCANASE A"/>
    <property type="match status" value="1"/>
</dbReference>
<dbReference type="PANTHER" id="PTHR34002">
    <property type="entry name" value="BLR1656 PROTEIN"/>
    <property type="match status" value="1"/>
</dbReference>
<keyword evidence="2" id="KW-0624">Polysaccharide degradation</keyword>
<gene>
    <name evidence="4" type="ORF">DNH61_04610</name>
</gene>
<comment type="similarity">
    <text evidence="1 2">Belongs to the glycosyl hydrolase 12 (cellulase H) family.</text>
</comment>